<protein>
    <submittedName>
        <fullName evidence="1">Uncharacterized protein</fullName>
    </submittedName>
</protein>
<name>A0A6J5SUU9_9CAUD</name>
<reference evidence="1" key="1">
    <citation type="submission" date="2020-05" db="EMBL/GenBank/DDBJ databases">
        <authorList>
            <person name="Chiriac C."/>
            <person name="Salcher M."/>
            <person name="Ghai R."/>
            <person name="Kavagutti S V."/>
        </authorList>
    </citation>
    <scope>NUCLEOTIDE SEQUENCE</scope>
</reference>
<gene>
    <name evidence="1" type="ORF">UFOVP1604_198</name>
</gene>
<proteinExistence type="predicted"/>
<accession>A0A6J5SUU9</accession>
<sequence>MKQYIDQFHNFALNESTGLSDEAQRIIDQLELYQLGLAQGLKLIEATVKYGILEIGVDPRLSFINWRFFGDWPSPRDPEWDTWSDQIARVKGLDTGAYGSTIDFEASRKNEKLILDYLLTESRRHEAEVLHVVNSNKWYLVETGKTLPQLNKLQSNETLY</sequence>
<dbReference type="EMBL" id="LR797474">
    <property type="protein sequence ID" value="CAB4219115.1"/>
    <property type="molecule type" value="Genomic_DNA"/>
</dbReference>
<evidence type="ECO:0000313" key="1">
    <source>
        <dbReference type="EMBL" id="CAB4219115.1"/>
    </source>
</evidence>
<organism evidence="1">
    <name type="scientific">uncultured Caudovirales phage</name>
    <dbReference type="NCBI Taxonomy" id="2100421"/>
    <lineage>
        <taxon>Viruses</taxon>
        <taxon>Duplodnaviria</taxon>
        <taxon>Heunggongvirae</taxon>
        <taxon>Uroviricota</taxon>
        <taxon>Caudoviricetes</taxon>
        <taxon>Peduoviridae</taxon>
        <taxon>Maltschvirus</taxon>
        <taxon>Maltschvirus maltsch</taxon>
    </lineage>
</organism>